<proteinExistence type="inferred from homology"/>
<dbReference type="EC" id="3.6.1.9" evidence="4"/>
<evidence type="ECO:0000313" key="5">
    <source>
        <dbReference type="EMBL" id="MFC3196774.1"/>
    </source>
</evidence>
<comment type="function">
    <text evidence="4">Nucleoside triphosphate pyrophosphatase that hydrolyzes dTTP and UTP. May have a dual role in cell division arrest and in preventing the incorporation of modified nucleotides into cellular nucleic acids.</text>
</comment>
<feature type="active site" description="Proton acceptor" evidence="4">
    <location>
        <position position="68"/>
    </location>
</feature>
<comment type="subcellular location">
    <subcellularLocation>
        <location evidence="4">Cytoplasm</location>
    </subcellularLocation>
</comment>
<organism evidence="5 6">
    <name type="scientific">Parapedobacter deserti</name>
    <dbReference type="NCBI Taxonomy" id="1912957"/>
    <lineage>
        <taxon>Bacteria</taxon>
        <taxon>Pseudomonadati</taxon>
        <taxon>Bacteroidota</taxon>
        <taxon>Sphingobacteriia</taxon>
        <taxon>Sphingobacteriales</taxon>
        <taxon>Sphingobacteriaceae</taxon>
        <taxon>Parapedobacter</taxon>
    </lineage>
</organism>
<protein>
    <recommendedName>
        <fullName evidence="4">dTTP/UTP pyrophosphatase</fullName>
        <shortName evidence="4">dTTPase/UTPase</shortName>
        <ecNumber evidence="4">3.6.1.9</ecNumber>
    </recommendedName>
    <alternativeName>
        <fullName evidence="4">Nucleoside triphosphate pyrophosphatase</fullName>
    </alternativeName>
    <alternativeName>
        <fullName evidence="4">Nucleotide pyrophosphatase</fullName>
        <shortName evidence="4">Nucleotide PPase</shortName>
    </alternativeName>
</protein>
<comment type="caution">
    <text evidence="4">Lacks conserved residue(s) required for the propagation of feature annotation.</text>
</comment>
<evidence type="ECO:0000313" key="6">
    <source>
        <dbReference type="Proteomes" id="UP001595526"/>
    </source>
</evidence>
<comment type="caution">
    <text evidence="5">The sequence shown here is derived from an EMBL/GenBank/DDBJ whole genome shotgun (WGS) entry which is preliminary data.</text>
</comment>
<dbReference type="NCBIfam" id="TIGR00172">
    <property type="entry name" value="maf"/>
    <property type="match status" value="1"/>
</dbReference>
<reference evidence="6" key="1">
    <citation type="journal article" date="2019" name="Int. J. Syst. Evol. Microbiol.">
        <title>The Global Catalogue of Microorganisms (GCM) 10K type strain sequencing project: providing services to taxonomists for standard genome sequencing and annotation.</title>
        <authorList>
            <consortium name="The Broad Institute Genomics Platform"/>
            <consortium name="The Broad Institute Genome Sequencing Center for Infectious Disease"/>
            <person name="Wu L."/>
            <person name="Ma J."/>
        </authorList>
    </citation>
    <scope>NUCLEOTIDE SEQUENCE [LARGE SCALE GENOMIC DNA]</scope>
    <source>
        <strain evidence="6">KCTC 52416</strain>
    </source>
</reference>
<dbReference type="InterPro" id="IPR029001">
    <property type="entry name" value="ITPase-like_fam"/>
</dbReference>
<name>A0ABV7JFE1_9SPHI</name>
<keyword evidence="2 4" id="KW-0378">Hydrolase</keyword>
<dbReference type="EMBL" id="JBHRTA010000009">
    <property type="protein sequence ID" value="MFC3196774.1"/>
    <property type="molecule type" value="Genomic_DNA"/>
</dbReference>
<dbReference type="Pfam" id="PF02545">
    <property type="entry name" value="Maf"/>
    <property type="match status" value="1"/>
</dbReference>
<sequence length="191" mass="21180">MRIILASKSPRRKELIALIGVPVEVASKEVDESFPEQLEPVMAVRHIAEKKADAFAVDVTDELVIAADTIVTIDGLVLGKPESHLQAVDMLLKLSGRTHEVITAVALLHHGSTYVFHEVTAVTFRPLDAAEINHYIHQYQPFDKAGAYGIQEWIGMVAIEKIIGSYTNVVGLPTQRLYQELKTRYPMLAIP</sequence>
<dbReference type="HAMAP" id="MF_00528">
    <property type="entry name" value="Maf"/>
    <property type="match status" value="1"/>
</dbReference>
<dbReference type="CDD" id="cd00555">
    <property type="entry name" value="Maf"/>
    <property type="match status" value="1"/>
</dbReference>
<evidence type="ECO:0000256" key="2">
    <source>
        <dbReference type="ARBA" id="ARBA00022801"/>
    </source>
</evidence>
<dbReference type="GO" id="GO:0016787">
    <property type="term" value="F:hydrolase activity"/>
    <property type="evidence" value="ECO:0007669"/>
    <property type="project" value="UniProtKB-KW"/>
</dbReference>
<dbReference type="PANTHER" id="PTHR43213:SF5">
    <property type="entry name" value="BIFUNCTIONAL DTTP_UTP PYROPHOSPHATASE_METHYLTRANSFERASE PROTEIN-RELATED"/>
    <property type="match status" value="1"/>
</dbReference>
<dbReference type="PIRSF" id="PIRSF006305">
    <property type="entry name" value="Maf"/>
    <property type="match status" value="1"/>
</dbReference>
<comment type="similarity">
    <text evidence="4">Belongs to the Maf family. YhdE subfamily.</text>
</comment>
<evidence type="ECO:0000256" key="1">
    <source>
        <dbReference type="ARBA" id="ARBA00001968"/>
    </source>
</evidence>
<feature type="site" description="Important for substrate specificity" evidence="4">
    <location>
        <position position="151"/>
    </location>
</feature>
<feature type="site" description="Important for substrate specificity" evidence="4">
    <location>
        <position position="69"/>
    </location>
</feature>
<keyword evidence="3 4" id="KW-0546">Nucleotide metabolism</keyword>
<keyword evidence="6" id="KW-1185">Reference proteome</keyword>
<dbReference type="PANTHER" id="PTHR43213">
    <property type="entry name" value="BIFUNCTIONAL DTTP/UTP PYROPHOSPHATASE/METHYLTRANSFERASE PROTEIN-RELATED"/>
    <property type="match status" value="1"/>
</dbReference>
<dbReference type="SUPFAM" id="SSF52972">
    <property type="entry name" value="ITPase-like"/>
    <property type="match status" value="1"/>
</dbReference>
<accession>A0ABV7JFE1</accession>
<dbReference type="Gene3D" id="3.90.950.10">
    <property type="match status" value="1"/>
</dbReference>
<feature type="site" description="Important for substrate specificity" evidence="4">
    <location>
        <position position="11"/>
    </location>
</feature>
<evidence type="ECO:0000256" key="3">
    <source>
        <dbReference type="ARBA" id="ARBA00023080"/>
    </source>
</evidence>
<keyword evidence="4" id="KW-0963">Cytoplasm</keyword>
<comment type="catalytic activity">
    <reaction evidence="4">
        <text>UTP + H2O = UMP + diphosphate + H(+)</text>
        <dbReference type="Rhea" id="RHEA:29395"/>
        <dbReference type="ChEBI" id="CHEBI:15377"/>
        <dbReference type="ChEBI" id="CHEBI:15378"/>
        <dbReference type="ChEBI" id="CHEBI:33019"/>
        <dbReference type="ChEBI" id="CHEBI:46398"/>
        <dbReference type="ChEBI" id="CHEBI:57865"/>
        <dbReference type="EC" id="3.6.1.9"/>
    </reaction>
</comment>
<dbReference type="RefSeq" id="WP_379019818.1">
    <property type="nucleotide sequence ID" value="NZ_JBHRTA010000009.1"/>
</dbReference>
<gene>
    <name evidence="5" type="ORF">ACFOET_04025</name>
</gene>
<dbReference type="Proteomes" id="UP001595526">
    <property type="component" value="Unassembled WGS sequence"/>
</dbReference>
<comment type="catalytic activity">
    <reaction evidence="4">
        <text>dTTP + H2O = dTMP + diphosphate + H(+)</text>
        <dbReference type="Rhea" id="RHEA:28534"/>
        <dbReference type="ChEBI" id="CHEBI:15377"/>
        <dbReference type="ChEBI" id="CHEBI:15378"/>
        <dbReference type="ChEBI" id="CHEBI:33019"/>
        <dbReference type="ChEBI" id="CHEBI:37568"/>
        <dbReference type="ChEBI" id="CHEBI:63528"/>
        <dbReference type="EC" id="3.6.1.9"/>
    </reaction>
</comment>
<evidence type="ECO:0000256" key="4">
    <source>
        <dbReference type="HAMAP-Rule" id="MF_00528"/>
    </source>
</evidence>
<comment type="cofactor">
    <cofactor evidence="1 4">
        <name>a divalent metal cation</name>
        <dbReference type="ChEBI" id="CHEBI:60240"/>
    </cofactor>
</comment>
<dbReference type="InterPro" id="IPR003697">
    <property type="entry name" value="Maf-like"/>
</dbReference>